<gene>
    <name evidence="2" type="ORF">BD821_12433</name>
</gene>
<evidence type="ECO:0000313" key="3">
    <source>
        <dbReference type="Proteomes" id="UP000239863"/>
    </source>
</evidence>
<proteinExistence type="predicted"/>
<protein>
    <submittedName>
        <fullName evidence="2">Uncharacterized protein</fullName>
    </submittedName>
</protein>
<reference evidence="2 3" key="1">
    <citation type="submission" date="2018-02" db="EMBL/GenBank/DDBJ databases">
        <title>Genomic Encyclopedia of Archaeal and Bacterial Type Strains, Phase II (KMG-II): from individual species to whole genera.</title>
        <authorList>
            <person name="Goeker M."/>
        </authorList>
    </citation>
    <scope>NUCLEOTIDE SEQUENCE [LARGE SCALE GENOMIC DNA]</scope>
    <source>
        <strain evidence="2 3">DSM 15099</strain>
    </source>
</reference>
<comment type="caution">
    <text evidence="2">The sequence shown here is derived from an EMBL/GenBank/DDBJ whole genome shotgun (WGS) entry which is preliminary data.</text>
</comment>
<organism evidence="2 3">
    <name type="scientific">Clostridium algidicarnis DSM 15099</name>
    <dbReference type="NCBI Taxonomy" id="1121295"/>
    <lineage>
        <taxon>Bacteria</taxon>
        <taxon>Bacillati</taxon>
        <taxon>Bacillota</taxon>
        <taxon>Clostridia</taxon>
        <taxon>Eubacteriales</taxon>
        <taxon>Clostridiaceae</taxon>
        <taxon>Clostridium</taxon>
    </lineage>
</organism>
<dbReference type="OrthoDB" id="1716019at2"/>
<dbReference type="EMBL" id="PTIS01000024">
    <property type="protein sequence ID" value="PPK44166.1"/>
    <property type="molecule type" value="Genomic_DNA"/>
</dbReference>
<dbReference type="Proteomes" id="UP000239863">
    <property type="component" value="Unassembled WGS sequence"/>
</dbReference>
<evidence type="ECO:0000256" key="1">
    <source>
        <dbReference type="SAM" id="Coils"/>
    </source>
</evidence>
<keyword evidence="1" id="KW-0175">Coiled coil</keyword>
<evidence type="ECO:0000313" key="2">
    <source>
        <dbReference type="EMBL" id="PPK44166.1"/>
    </source>
</evidence>
<name>A0A2S6FUJ6_9CLOT</name>
<sequence>MDEQILEILKRIEQGQIKTNERLDKIENKIDKLDKTLEVVYDQTANLSEFKTDVLSRLAELKEVEEVTKVNCYDIAKLKAIK</sequence>
<accession>A0A2S6FUJ6</accession>
<dbReference type="RefSeq" id="WP_104410764.1">
    <property type="nucleotide sequence ID" value="NZ_PTIS01000024.1"/>
</dbReference>
<feature type="coiled-coil region" evidence="1">
    <location>
        <begin position="9"/>
        <end position="43"/>
    </location>
</feature>
<dbReference type="AlphaFoldDB" id="A0A2S6FUJ6"/>